<dbReference type="Proteomes" id="UP001323617">
    <property type="component" value="Unassembled WGS sequence"/>
</dbReference>
<reference evidence="1 2" key="1">
    <citation type="journal article" date="2023" name="bioRxiv">
        <title>High-quality genome assemblies of four members of thePodospora anserinaspecies complex.</title>
        <authorList>
            <person name="Ament-Velasquez S.L."/>
            <person name="Vogan A.A."/>
            <person name="Wallerman O."/>
            <person name="Hartmann F."/>
            <person name="Gautier V."/>
            <person name="Silar P."/>
            <person name="Giraud T."/>
            <person name="Johannesson H."/>
        </authorList>
    </citation>
    <scope>NUCLEOTIDE SEQUENCE [LARGE SCALE GENOMIC DNA]</scope>
    <source>
        <strain evidence="1 2">CBS 124.78</strain>
    </source>
</reference>
<dbReference type="GeneID" id="87960890"/>
<gene>
    <name evidence="1" type="ORF">QC764_0046470</name>
</gene>
<sequence>MTCTAAARFMNVNESLLRTDMPPEDHDGTDMVEVPWIGLSPQQPTPRHPCTLGITFKTTMRKKYRLVMYLTPR</sequence>
<evidence type="ECO:0000313" key="2">
    <source>
        <dbReference type="Proteomes" id="UP001323617"/>
    </source>
</evidence>
<proteinExistence type="predicted"/>
<accession>A0ABR0IBM8</accession>
<protein>
    <submittedName>
        <fullName evidence="1">Uncharacterized protein</fullName>
    </submittedName>
</protein>
<dbReference type="RefSeq" id="XP_062801065.1">
    <property type="nucleotide sequence ID" value="XM_062940338.1"/>
</dbReference>
<dbReference type="EMBL" id="JAFFHC010000003">
    <property type="protein sequence ID" value="KAK4677595.1"/>
    <property type="molecule type" value="Genomic_DNA"/>
</dbReference>
<keyword evidence="2" id="KW-1185">Reference proteome</keyword>
<organism evidence="1 2">
    <name type="scientific">Podospora pseudoanserina</name>
    <dbReference type="NCBI Taxonomy" id="2609844"/>
    <lineage>
        <taxon>Eukaryota</taxon>
        <taxon>Fungi</taxon>
        <taxon>Dikarya</taxon>
        <taxon>Ascomycota</taxon>
        <taxon>Pezizomycotina</taxon>
        <taxon>Sordariomycetes</taxon>
        <taxon>Sordariomycetidae</taxon>
        <taxon>Sordariales</taxon>
        <taxon>Podosporaceae</taxon>
        <taxon>Podospora</taxon>
    </lineage>
</organism>
<evidence type="ECO:0000313" key="1">
    <source>
        <dbReference type="EMBL" id="KAK4677595.1"/>
    </source>
</evidence>
<comment type="caution">
    <text evidence="1">The sequence shown here is derived from an EMBL/GenBank/DDBJ whole genome shotgun (WGS) entry which is preliminary data.</text>
</comment>
<name>A0ABR0IBM8_9PEZI</name>